<name>A0A093V6V9_TALMA</name>
<protein>
    <submittedName>
        <fullName evidence="1">Uncharacterized protein</fullName>
    </submittedName>
</protein>
<dbReference type="HOGENOM" id="CLU_079925_0_0_1"/>
<gene>
    <name evidence="1" type="ORF">GQ26_0130180</name>
</gene>
<dbReference type="AlphaFoldDB" id="A0A093V6V9"/>
<sequence>MYENIWYRDLRGRTFEIGEDDTEQNVKVVEMLTEGLDESMAQMLVRANGRIQETGTKVMVLISYDVKPDDFDIDDLEDLQADVKFHRGLEPDIIDLLFKIGHGPGRIDSCFYEQAEISPCPGGFIYLDAMEQVPGDDVEEIMDDLSDKELLNQSDDGGQHPSFLQYDRMNDKLYLVDITHWSYHDIGEEIGMNSPYVMAFGLWRDLVSDEEEYP</sequence>
<evidence type="ECO:0000313" key="1">
    <source>
        <dbReference type="EMBL" id="KFX47920.1"/>
    </source>
</evidence>
<accession>A0A093V6V9</accession>
<proteinExistence type="predicted"/>
<reference evidence="1" key="1">
    <citation type="journal article" date="2014" name="PLoS Genet.">
        <title>Signature Gene Expression Reveals Novel Clues to the Molecular Mechanisms of Dimorphic Transition in Penicillium marneffei.</title>
        <authorList>
            <person name="Yang E."/>
            <person name="Wang G."/>
            <person name="Cai J."/>
            <person name="Woo P.C."/>
            <person name="Lau S.K."/>
            <person name="Yuen K.-Y."/>
            <person name="Chow W.-N."/>
            <person name="Lin X."/>
        </authorList>
    </citation>
    <scope>NUCLEOTIDE SEQUENCE [LARGE SCALE GENOMIC DNA]</scope>
    <source>
        <strain evidence="1">PM1</strain>
    </source>
</reference>
<organism evidence="1">
    <name type="scientific">Talaromyces marneffei PM1</name>
    <dbReference type="NCBI Taxonomy" id="1077442"/>
    <lineage>
        <taxon>Eukaryota</taxon>
        <taxon>Fungi</taxon>
        <taxon>Dikarya</taxon>
        <taxon>Ascomycota</taxon>
        <taxon>Pezizomycotina</taxon>
        <taxon>Eurotiomycetes</taxon>
        <taxon>Eurotiomycetidae</taxon>
        <taxon>Eurotiales</taxon>
        <taxon>Trichocomaceae</taxon>
        <taxon>Talaromyces</taxon>
        <taxon>Talaromyces sect. Talaromyces</taxon>
    </lineage>
</organism>
<dbReference type="EMBL" id="JPOX01000013">
    <property type="protein sequence ID" value="KFX47920.1"/>
    <property type="molecule type" value="Genomic_DNA"/>
</dbReference>
<comment type="caution">
    <text evidence="1">The sequence shown here is derived from an EMBL/GenBank/DDBJ whole genome shotgun (WGS) entry which is preliminary data.</text>
</comment>